<sequence>MSINFFKSTCQSQTNQYKFGLCDDPNEDPAYIDIDDCSKWIAIVENNQEIEVIFTAIDNCIEILRSNGEKENRCDGMLTYNSKIIFVELKERKSKNSNWVGKGEEQLKNTISVFIANHDLAIYKSKKAYIANNKKPNFQSSQKERMDRFRNETGFRLIIQNTIEISYILF</sequence>
<name>A0ACC5Q6L3_DOLFA</name>
<dbReference type="EMBL" id="JADEWF010000116">
    <property type="protein sequence ID" value="MBE9221028.1"/>
    <property type="molecule type" value="Genomic_DNA"/>
</dbReference>
<organism evidence="1 2">
    <name type="scientific">Dolichospermum flos-aquae LEGE 04289</name>
    <dbReference type="NCBI Taxonomy" id="1828708"/>
    <lineage>
        <taxon>Bacteria</taxon>
        <taxon>Bacillati</taxon>
        <taxon>Cyanobacteriota</taxon>
        <taxon>Cyanophyceae</taxon>
        <taxon>Nostocales</taxon>
        <taxon>Aphanizomenonaceae</taxon>
        <taxon>Dolichospermum</taxon>
    </lineage>
</organism>
<protein>
    <submittedName>
        <fullName evidence="1">Uncharacterized protein</fullName>
    </submittedName>
</protein>
<evidence type="ECO:0000313" key="2">
    <source>
        <dbReference type="Proteomes" id="UP000597867"/>
    </source>
</evidence>
<dbReference type="Proteomes" id="UP000597867">
    <property type="component" value="Unassembled WGS sequence"/>
</dbReference>
<accession>A0ACC5Q6L3</accession>
<proteinExistence type="predicted"/>
<gene>
    <name evidence="1" type="ORF">IQ222_20125</name>
</gene>
<comment type="caution">
    <text evidence="1">The sequence shown here is derived from an EMBL/GenBank/DDBJ whole genome shotgun (WGS) entry which is preliminary data.</text>
</comment>
<evidence type="ECO:0000313" key="1">
    <source>
        <dbReference type="EMBL" id="MBE9221028.1"/>
    </source>
</evidence>
<reference evidence="1" key="1">
    <citation type="submission" date="2020-10" db="EMBL/GenBank/DDBJ databases">
        <authorList>
            <person name="Castelo-Branco R."/>
            <person name="Eusebio N."/>
            <person name="Adriana R."/>
            <person name="Vieira A."/>
            <person name="Brugerolle De Fraissinette N."/>
            <person name="Rezende De Castro R."/>
            <person name="Schneider M.P."/>
            <person name="Vasconcelos V."/>
            <person name="Leao P.N."/>
        </authorList>
    </citation>
    <scope>NUCLEOTIDE SEQUENCE</scope>
    <source>
        <strain evidence="1">LEGE 04289</strain>
    </source>
</reference>
<keyword evidence="2" id="KW-1185">Reference proteome</keyword>